<dbReference type="PANTHER" id="PTHR11106">
    <property type="entry name" value="GANGLIOSIDE INDUCED DIFFERENTIATION ASSOCIATED PROTEIN 2-RELATED"/>
    <property type="match status" value="1"/>
</dbReference>
<reference evidence="2" key="2">
    <citation type="submission" date="2021-04" db="EMBL/GenBank/DDBJ databases">
        <authorList>
            <person name="Gilroy R."/>
        </authorList>
    </citation>
    <scope>NUCLEOTIDE SEQUENCE</scope>
    <source>
        <strain evidence="2">ChiHjej12B11-14209</strain>
    </source>
</reference>
<accession>A0A9D2EYK8</accession>
<protein>
    <submittedName>
        <fullName evidence="2">Macro domain-containing protein</fullName>
    </submittedName>
</protein>
<dbReference type="CDD" id="cd02908">
    <property type="entry name" value="Macro_OAADPr_deacetylase"/>
    <property type="match status" value="1"/>
</dbReference>
<dbReference type="SUPFAM" id="SSF52949">
    <property type="entry name" value="Macro domain-like"/>
    <property type="match status" value="1"/>
</dbReference>
<dbReference type="PANTHER" id="PTHR11106:SF27">
    <property type="entry name" value="MACRO DOMAIN-CONTAINING PROTEIN"/>
    <property type="match status" value="1"/>
</dbReference>
<sequence length="177" mass="18955">MPPSPLSRPRLAADAIVNAANSALLGCFIPCHGCIDNAIHSSAGLQLRDECAALMRAQGHEEPNGRAKLTRGYNLPAKHVIHTVGPIVRGPSPTARDRADLAACYRSCLGLAAEWGLRSVAFCCISTGEFRFPRREAARIAVSTVRDVLGAGSSSVERVVFNVFKDDDLAIYRDLLG</sequence>
<proteinExistence type="predicted"/>
<dbReference type="InterPro" id="IPR043472">
    <property type="entry name" value="Macro_dom-like"/>
</dbReference>
<organism evidence="2 3">
    <name type="scientific">Candidatus Olsenella pullistercoris</name>
    <dbReference type="NCBI Taxonomy" id="2838712"/>
    <lineage>
        <taxon>Bacteria</taxon>
        <taxon>Bacillati</taxon>
        <taxon>Actinomycetota</taxon>
        <taxon>Coriobacteriia</taxon>
        <taxon>Coriobacteriales</taxon>
        <taxon>Atopobiaceae</taxon>
        <taxon>Olsenella</taxon>
    </lineage>
</organism>
<dbReference type="AlphaFoldDB" id="A0A9D2EYK8"/>
<gene>
    <name evidence="2" type="ORF">IAA19_02170</name>
</gene>
<dbReference type="Proteomes" id="UP000824062">
    <property type="component" value="Unassembled WGS sequence"/>
</dbReference>
<dbReference type="Pfam" id="PF01661">
    <property type="entry name" value="Macro"/>
    <property type="match status" value="1"/>
</dbReference>
<dbReference type="PROSITE" id="PS51154">
    <property type="entry name" value="MACRO"/>
    <property type="match status" value="1"/>
</dbReference>
<reference evidence="2" key="1">
    <citation type="journal article" date="2021" name="PeerJ">
        <title>Extensive microbial diversity within the chicken gut microbiome revealed by metagenomics and culture.</title>
        <authorList>
            <person name="Gilroy R."/>
            <person name="Ravi A."/>
            <person name="Getino M."/>
            <person name="Pursley I."/>
            <person name="Horton D.L."/>
            <person name="Alikhan N.F."/>
            <person name="Baker D."/>
            <person name="Gharbi K."/>
            <person name="Hall N."/>
            <person name="Watson M."/>
            <person name="Adriaenssens E.M."/>
            <person name="Foster-Nyarko E."/>
            <person name="Jarju S."/>
            <person name="Secka A."/>
            <person name="Antonio M."/>
            <person name="Oren A."/>
            <person name="Chaudhuri R.R."/>
            <person name="La Ragione R."/>
            <person name="Hildebrand F."/>
            <person name="Pallen M.J."/>
        </authorList>
    </citation>
    <scope>NUCLEOTIDE SEQUENCE</scope>
    <source>
        <strain evidence="2">ChiHjej12B11-14209</strain>
    </source>
</reference>
<name>A0A9D2EYK8_9ACTN</name>
<evidence type="ECO:0000313" key="3">
    <source>
        <dbReference type="Proteomes" id="UP000824062"/>
    </source>
</evidence>
<evidence type="ECO:0000313" key="2">
    <source>
        <dbReference type="EMBL" id="HIZ45812.1"/>
    </source>
</evidence>
<dbReference type="Gene3D" id="3.40.220.10">
    <property type="entry name" value="Leucine Aminopeptidase, subunit E, domain 1"/>
    <property type="match status" value="1"/>
</dbReference>
<dbReference type="SMART" id="SM00506">
    <property type="entry name" value="A1pp"/>
    <property type="match status" value="1"/>
</dbReference>
<feature type="domain" description="Macro" evidence="1">
    <location>
        <begin position="1"/>
        <end position="177"/>
    </location>
</feature>
<evidence type="ECO:0000259" key="1">
    <source>
        <dbReference type="PROSITE" id="PS51154"/>
    </source>
</evidence>
<dbReference type="EMBL" id="DXBM01000020">
    <property type="protein sequence ID" value="HIZ45812.1"/>
    <property type="molecule type" value="Genomic_DNA"/>
</dbReference>
<dbReference type="InterPro" id="IPR002589">
    <property type="entry name" value="Macro_dom"/>
</dbReference>
<comment type="caution">
    <text evidence="2">The sequence shown here is derived from an EMBL/GenBank/DDBJ whole genome shotgun (WGS) entry which is preliminary data.</text>
</comment>